<sequence length="72" mass="7771">MVVMILPPKVDTTPSTVDAVNGTWPYATAGPAPSWDTQTARTPYPGAVTTSPDDEDDEDDGGPEWLRPPYRP</sequence>
<evidence type="ECO:0000313" key="2">
    <source>
        <dbReference type="EMBL" id="UPT22421.1"/>
    </source>
</evidence>
<evidence type="ECO:0000313" key="3">
    <source>
        <dbReference type="Proteomes" id="UP000832041"/>
    </source>
</evidence>
<reference evidence="2 3" key="1">
    <citation type="submission" date="2020-04" db="EMBL/GenBank/DDBJ databases">
        <title>Thermobifida alba genome sequencing and assembly.</title>
        <authorList>
            <person name="Luzics S."/>
            <person name="Horvath B."/>
            <person name="Nagy I."/>
            <person name="Toth A."/>
            <person name="Nagy I."/>
            <person name="Kukolya J."/>
        </authorList>
    </citation>
    <scope>NUCLEOTIDE SEQUENCE [LARGE SCALE GENOMIC DNA]</scope>
    <source>
        <strain evidence="2 3">DSM 43795</strain>
    </source>
</reference>
<name>A0ABY4L439_THEAE</name>
<proteinExistence type="predicted"/>
<dbReference type="RefSeq" id="WP_248590907.1">
    <property type="nucleotide sequence ID" value="NZ_CP051627.1"/>
</dbReference>
<accession>A0ABY4L439</accession>
<protein>
    <submittedName>
        <fullName evidence="2">Uncharacterized protein</fullName>
    </submittedName>
</protein>
<keyword evidence="3" id="KW-1185">Reference proteome</keyword>
<gene>
    <name evidence="2" type="ORF">FOF52_16815</name>
</gene>
<feature type="region of interest" description="Disordered" evidence="1">
    <location>
        <begin position="27"/>
        <end position="72"/>
    </location>
</feature>
<evidence type="ECO:0000256" key="1">
    <source>
        <dbReference type="SAM" id="MobiDB-lite"/>
    </source>
</evidence>
<dbReference type="Proteomes" id="UP000832041">
    <property type="component" value="Chromosome"/>
</dbReference>
<dbReference type="EMBL" id="CP051627">
    <property type="protein sequence ID" value="UPT22421.1"/>
    <property type="molecule type" value="Genomic_DNA"/>
</dbReference>
<organism evidence="2 3">
    <name type="scientific">Thermobifida alba</name>
    <name type="common">Thermomonospora alba</name>
    <dbReference type="NCBI Taxonomy" id="53522"/>
    <lineage>
        <taxon>Bacteria</taxon>
        <taxon>Bacillati</taxon>
        <taxon>Actinomycetota</taxon>
        <taxon>Actinomycetes</taxon>
        <taxon>Streptosporangiales</taxon>
        <taxon>Nocardiopsidaceae</taxon>
        <taxon>Thermobifida</taxon>
    </lineage>
</organism>
<feature type="compositionally biased region" description="Acidic residues" evidence="1">
    <location>
        <begin position="52"/>
        <end position="62"/>
    </location>
</feature>